<dbReference type="Proteomes" id="UP000275078">
    <property type="component" value="Unassembled WGS sequence"/>
</dbReference>
<dbReference type="EMBL" id="ML119772">
    <property type="protein sequence ID" value="RPA75064.1"/>
    <property type="molecule type" value="Genomic_DNA"/>
</dbReference>
<reference evidence="3 4" key="1">
    <citation type="journal article" date="2018" name="Nat. Ecol. Evol.">
        <title>Pezizomycetes genomes reveal the molecular basis of ectomycorrhizal truffle lifestyle.</title>
        <authorList>
            <person name="Murat C."/>
            <person name="Payen T."/>
            <person name="Noel B."/>
            <person name="Kuo A."/>
            <person name="Morin E."/>
            <person name="Chen J."/>
            <person name="Kohler A."/>
            <person name="Krizsan K."/>
            <person name="Balestrini R."/>
            <person name="Da Silva C."/>
            <person name="Montanini B."/>
            <person name="Hainaut M."/>
            <person name="Levati E."/>
            <person name="Barry K.W."/>
            <person name="Belfiori B."/>
            <person name="Cichocki N."/>
            <person name="Clum A."/>
            <person name="Dockter R.B."/>
            <person name="Fauchery L."/>
            <person name="Guy J."/>
            <person name="Iotti M."/>
            <person name="Le Tacon F."/>
            <person name="Lindquist E.A."/>
            <person name="Lipzen A."/>
            <person name="Malagnac F."/>
            <person name="Mello A."/>
            <person name="Molinier V."/>
            <person name="Miyauchi S."/>
            <person name="Poulain J."/>
            <person name="Riccioni C."/>
            <person name="Rubini A."/>
            <person name="Sitrit Y."/>
            <person name="Splivallo R."/>
            <person name="Traeger S."/>
            <person name="Wang M."/>
            <person name="Zifcakova L."/>
            <person name="Wipf D."/>
            <person name="Zambonelli A."/>
            <person name="Paolocci F."/>
            <person name="Nowrousian M."/>
            <person name="Ottonello S."/>
            <person name="Baldrian P."/>
            <person name="Spatafora J.W."/>
            <person name="Henrissat B."/>
            <person name="Nagy L.G."/>
            <person name="Aury J.M."/>
            <person name="Wincker P."/>
            <person name="Grigoriev I.V."/>
            <person name="Bonfante P."/>
            <person name="Martin F.M."/>
        </authorList>
    </citation>
    <scope>NUCLEOTIDE SEQUENCE [LARGE SCALE GENOMIC DNA]</scope>
    <source>
        <strain evidence="3 4">RN42</strain>
    </source>
</reference>
<feature type="compositionally biased region" description="Low complexity" evidence="1">
    <location>
        <begin position="283"/>
        <end position="310"/>
    </location>
</feature>
<name>A0A3N4HZH2_ASCIM</name>
<feature type="domain" description="Intradiol ring-cleavage dioxygenases" evidence="2">
    <location>
        <begin position="74"/>
        <end position="219"/>
    </location>
</feature>
<organism evidence="3 4">
    <name type="scientific">Ascobolus immersus RN42</name>
    <dbReference type="NCBI Taxonomy" id="1160509"/>
    <lineage>
        <taxon>Eukaryota</taxon>
        <taxon>Fungi</taxon>
        <taxon>Dikarya</taxon>
        <taxon>Ascomycota</taxon>
        <taxon>Pezizomycotina</taxon>
        <taxon>Pezizomycetes</taxon>
        <taxon>Pezizales</taxon>
        <taxon>Ascobolaceae</taxon>
        <taxon>Ascobolus</taxon>
    </lineage>
</organism>
<keyword evidence="4" id="KW-1185">Reference proteome</keyword>
<keyword evidence="3" id="KW-0223">Dioxygenase</keyword>
<dbReference type="GO" id="GO:0016702">
    <property type="term" value="F:oxidoreductase activity, acting on single donors with incorporation of molecular oxygen, incorporation of two atoms of oxygen"/>
    <property type="evidence" value="ECO:0007669"/>
    <property type="project" value="InterPro"/>
</dbReference>
<dbReference type="AlphaFoldDB" id="A0A3N4HZH2"/>
<dbReference type="InterPro" id="IPR000627">
    <property type="entry name" value="Intradiol_dOase_C"/>
</dbReference>
<dbReference type="GO" id="GO:0008199">
    <property type="term" value="F:ferric iron binding"/>
    <property type="evidence" value="ECO:0007669"/>
    <property type="project" value="InterPro"/>
</dbReference>
<dbReference type="PANTHER" id="PTHR34315:SF1">
    <property type="entry name" value="INTRADIOL RING-CLEAVAGE DIOXYGENASES DOMAIN-CONTAINING PROTEIN-RELATED"/>
    <property type="match status" value="1"/>
</dbReference>
<evidence type="ECO:0000259" key="2">
    <source>
        <dbReference type="Pfam" id="PF00775"/>
    </source>
</evidence>
<dbReference type="Gene3D" id="2.60.130.10">
    <property type="entry name" value="Aromatic compound dioxygenase"/>
    <property type="match status" value="1"/>
</dbReference>
<dbReference type="SUPFAM" id="SSF49482">
    <property type="entry name" value="Aromatic compound dioxygenase"/>
    <property type="match status" value="1"/>
</dbReference>
<sequence>MLKACEAQLQRREHVEKRLQRRSEYINAHIKMKRDLEFSPNPNLHKREHALSARAVDCVLAPEVTVGPYYVSSQLVRDDIREDQPGVPLLLDVQVIDVTTCQVIPKVIMDFWHCNTTGKYSGFSAEGTAGLTFNRGLAQSDEDGIIQITSNFPGWYQGRATHIHIAAHQGATVSSSKITGGTVSHIGQIFFPESTLEEIDTADVYKTNRVTRLKNANDGIFSQQNSGYNALSTVVKLGSKLSDGLVASITVGLNPSKDYTSQLNGGAGGAPGGGPPPSGGFPGAPSSTSTSSTTTSSTTTSSTSSVPTSGTVSRYGQCGGTFAFFCCASVALLTAL</sequence>
<evidence type="ECO:0000313" key="4">
    <source>
        <dbReference type="Proteomes" id="UP000275078"/>
    </source>
</evidence>
<dbReference type="CDD" id="cd03457">
    <property type="entry name" value="intradiol_dioxygenase_like"/>
    <property type="match status" value="1"/>
</dbReference>
<dbReference type="InterPro" id="IPR015889">
    <property type="entry name" value="Intradiol_dOase_core"/>
</dbReference>
<proteinExistence type="predicted"/>
<gene>
    <name evidence="3" type="ORF">BJ508DRAFT_214819</name>
</gene>
<accession>A0A3N4HZH2</accession>
<dbReference type="OrthoDB" id="121380at2759"/>
<protein>
    <submittedName>
        <fullName evidence="3">Aromatic compound dioxygenase</fullName>
    </submittedName>
</protein>
<evidence type="ECO:0000313" key="3">
    <source>
        <dbReference type="EMBL" id="RPA75064.1"/>
    </source>
</evidence>
<keyword evidence="3" id="KW-0560">Oxidoreductase</keyword>
<dbReference type="PANTHER" id="PTHR34315">
    <property type="match status" value="1"/>
</dbReference>
<evidence type="ECO:0000256" key="1">
    <source>
        <dbReference type="SAM" id="MobiDB-lite"/>
    </source>
</evidence>
<feature type="region of interest" description="Disordered" evidence="1">
    <location>
        <begin position="260"/>
        <end position="310"/>
    </location>
</feature>
<dbReference type="STRING" id="1160509.A0A3N4HZH2"/>
<dbReference type="Pfam" id="PF00775">
    <property type="entry name" value="Dioxygenase_C"/>
    <property type="match status" value="1"/>
</dbReference>